<dbReference type="RefSeq" id="WP_134113658.1">
    <property type="nucleotide sequence ID" value="NZ_SOBG01000008.1"/>
</dbReference>
<protein>
    <submittedName>
        <fullName evidence="1">Uncharacterized protein</fullName>
    </submittedName>
</protein>
<comment type="caution">
    <text evidence="1">The sequence shown here is derived from an EMBL/GenBank/DDBJ whole genome shotgun (WGS) entry which is preliminary data.</text>
</comment>
<dbReference type="InterPro" id="IPR045527">
    <property type="entry name" value="DUF6470"/>
</dbReference>
<proteinExistence type="predicted"/>
<reference evidence="1 2" key="1">
    <citation type="submission" date="2019-03" db="EMBL/GenBank/DDBJ databases">
        <title>Genomic Encyclopedia of Type Strains, Phase IV (KMG-IV): sequencing the most valuable type-strain genomes for metagenomic binning, comparative biology and taxonomic classification.</title>
        <authorList>
            <person name="Goeker M."/>
        </authorList>
    </citation>
    <scope>NUCLEOTIDE SEQUENCE [LARGE SCALE GENOMIC DNA]</scope>
    <source>
        <strain evidence="1 2">DSM 100055</strain>
    </source>
</reference>
<evidence type="ECO:0000313" key="1">
    <source>
        <dbReference type="EMBL" id="TDT68073.1"/>
    </source>
</evidence>
<name>A0AA46I518_9FUSO</name>
<dbReference type="EMBL" id="SOBG01000008">
    <property type="protein sequence ID" value="TDT68073.1"/>
    <property type="molecule type" value="Genomic_DNA"/>
</dbReference>
<sequence>MSKMIQINTINSNIRISSTRPQMKIRGQDATMNLRKTKAKFNIKTKSDTVEIHNYPADKQLYRKNPVDLQKDISNYSLQKGNQAISEYVQDGDRMMKIENNEKNAIANISLEKLYRNGKKEINVGYFPKEPIRIRVKKGYVNINYKPYKIDLNVKKNLNINSKKGTLNIGVDRYPKVEITTYDNKIDTKI</sequence>
<accession>A0AA46I518</accession>
<gene>
    <name evidence="1" type="ORF">EV215_1794</name>
</gene>
<keyword evidence="2" id="KW-1185">Reference proteome</keyword>
<dbReference type="AlphaFoldDB" id="A0AA46I518"/>
<dbReference type="Pfam" id="PF20074">
    <property type="entry name" value="DUF6470"/>
    <property type="match status" value="1"/>
</dbReference>
<dbReference type="Proteomes" id="UP000294678">
    <property type="component" value="Unassembled WGS sequence"/>
</dbReference>
<organism evidence="1 2">
    <name type="scientific">Hypnocyclicus thermotrophus</name>
    <dbReference type="NCBI Taxonomy" id="1627895"/>
    <lineage>
        <taxon>Bacteria</taxon>
        <taxon>Fusobacteriati</taxon>
        <taxon>Fusobacteriota</taxon>
        <taxon>Fusobacteriia</taxon>
        <taxon>Fusobacteriales</taxon>
        <taxon>Fusobacteriaceae</taxon>
        <taxon>Hypnocyclicus</taxon>
    </lineage>
</organism>
<evidence type="ECO:0000313" key="2">
    <source>
        <dbReference type="Proteomes" id="UP000294678"/>
    </source>
</evidence>